<dbReference type="OMA" id="ANGLACI"/>
<feature type="domain" description="F-box" evidence="1">
    <location>
        <begin position="1"/>
        <end position="47"/>
    </location>
</feature>
<dbReference type="Gramene" id="ESQ33556">
    <property type="protein sequence ID" value="ESQ33556"/>
    <property type="gene ID" value="EUTSA_v10009439mg"/>
</dbReference>
<name>V4MPL3_EUTSA</name>
<dbReference type="PROSITE" id="PS50181">
    <property type="entry name" value="FBOX"/>
    <property type="match status" value="1"/>
</dbReference>
<dbReference type="KEGG" id="eus:EUTSA_v10009439mg"/>
<dbReference type="InterPro" id="IPR001810">
    <property type="entry name" value="F-box_dom"/>
</dbReference>
<reference evidence="2 3" key="1">
    <citation type="journal article" date="2013" name="Front. Plant Sci.">
        <title>The Reference Genome of the Halophytic Plant Eutrema salsugineum.</title>
        <authorList>
            <person name="Yang R."/>
            <person name="Jarvis D.E."/>
            <person name="Chen H."/>
            <person name="Beilstein M.A."/>
            <person name="Grimwood J."/>
            <person name="Jenkins J."/>
            <person name="Shu S."/>
            <person name="Prochnik S."/>
            <person name="Xin M."/>
            <person name="Ma C."/>
            <person name="Schmutz J."/>
            <person name="Wing R.A."/>
            <person name="Mitchell-Olds T."/>
            <person name="Schumaker K.S."/>
            <person name="Wang X."/>
        </authorList>
    </citation>
    <scope>NUCLEOTIDE SEQUENCE [LARGE SCALE GENOMIC DNA]</scope>
</reference>
<dbReference type="Proteomes" id="UP000030689">
    <property type="component" value="Unassembled WGS sequence"/>
</dbReference>
<dbReference type="Gene3D" id="1.20.1280.50">
    <property type="match status" value="1"/>
</dbReference>
<gene>
    <name evidence="2" type="ORF">EUTSA_v10009439mg</name>
</gene>
<dbReference type="AlphaFoldDB" id="V4MPL3"/>
<evidence type="ECO:0000259" key="1">
    <source>
        <dbReference type="PROSITE" id="PS50181"/>
    </source>
</evidence>
<evidence type="ECO:0000313" key="2">
    <source>
        <dbReference type="EMBL" id="ESQ33556.1"/>
    </source>
</evidence>
<evidence type="ECO:0000313" key="3">
    <source>
        <dbReference type="Proteomes" id="UP000030689"/>
    </source>
</evidence>
<dbReference type="CDD" id="cd22157">
    <property type="entry name" value="F-box_AtFBW1-like"/>
    <property type="match status" value="1"/>
</dbReference>
<dbReference type="PANTHER" id="PTHR31111">
    <property type="entry name" value="BNAA05G37150D PROTEIN-RELATED"/>
    <property type="match status" value="1"/>
</dbReference>
<keyword evidence="3" id="KW-1185">Reference proteome</keyword>
<dbReference type="Pfam" id="PF00646">
    <property type="entry name" value="F-box"/>
    <property type="match status" value="1"/>
</dbReference>
<organism evidence="2 3">
    <name type="scientific">Eutrema salsugineum</name>
    <name type="common">Saltwater cress</name>
    <name type="synonym">Sisymbrium salsugineum</name>
    <dbReference type="NCBI Taxonomy" id="72664"/>
    <lineage>
        <taxon>Eukaryota</taxon>
        <taxon>Viridiplantae</taxon>
        <taxon>Streptophyta</taxon>
        <taxon>Embryophyta</taxon>
        <taxon>Tracheophyta</taxon>
        <taxon>Spermatophyta</taxon>
        <taxon>Magnoliopsida</taxon>
        <taxon>eudicotyledons</taxon>
        <taxon>Gunneridae</taxon>
        <taxon>Pentapetalae</taxon>
        <taxon>rosids</taxon>
        <taxon>malvids</taxon>
        <taxon>Brassicales</taxon>
        <taxon>Brassicaceae</taxon>
        <taxon>Eutremeae</taxon>
        <taxon>Eutrema</taxon>
    </lineage>
</organism>
<dbReference type="InterPro" id="IPR013187">
    <property type="entry name" value="F-box-assoc_dom_typ3"/>
</dbReference>
<sequence length="389" mass="44875">MDSIPIDIVLEICSRLPTKSIARCRFVSKLWESIFCRPDFTESFLTMSSSRPRLLFAIQEVQNSDWFFFSSPQPHNLYENKASLVVAADFHLKHSKDMSWLHFCGYASGLICCCNRKWISEEKEDRVHVICNPSTGQCASLPKLRTNRESRSFLGFDPIDKEFKVLSTADYRILTLRTMNKSWRKIQCSFSHYPYSDAICINGVLYYLAHIEEDSSSVIVCFDVRSETYKFIESEGPYAKLINYMGKLCGIRFGGRWGTIKLHVWILEDAEKLECSTYDYTLHDDKFYVDSSEYFVAGVTATGEIVLSMKDTSQPFYVIYYNPKRNTLQGVEIKGFGDEFNAGNNEVYVFVDHVEALETTSSRAHMEQDRGIRFESINQFDALHLVDDD</sequence>
<dbReference type="InterPro" id="IPR017451">
    <property type="entry name" value="F-box-assoc_interact_dom"/>
</dbReference>
<dbReference type="Pfam" id="PF08268">
    <property type="entry name" value="FBA_3"/>
    <property type="match status" value="1"/>
</dbReference>
<dbReference type="PANTHER" id="PTHR31111:SF130">
    <property type="entry name" value="F-BOX ASSOCIATED UBIQUITINATION EFFECTOR FAMILY PROTEIN"/>
    <property type="match status" value="1"/>
</dbReference>
<protein>
    <recommendedName>
        <fullName evidence="1">F-box domain-containing protein</fullName>
    </recommendedName>
</protein>
<proteinExistence type="predicted"/>
<dbReference type="SUPFAM" id="SSF81383">
    <property type="entry name" value="F-box domain"/>
    <property type="match status" value="1"/>
</dbReference>
<accession>V4MPL3</accession>
<dbReference type="SMART" id="SM00256">
    <property type="entry name" value="FBOX"/>
    <property type="match status" value="1"/>
</dbReference>
<dbReference type="EMBL" id="KI517683">
    <property type="protein sequence ID" value="ESQ33556.1"/>
    <property type="molecule type" value="Genomic_DNA"/>
</dbReference>
<dbReference type="InterPro" id="IPR036047">
    <property type="entry name" value="F-box-like_dom_sf"/>
</dbReference>
<dbReference type="NCBIfam" id="TIGR01640">
    <property type="entry name" value="F_box_assoc_1"/>
    <property type="match status" value="1"/>
</dbReference>
<dbReference type="OrthoDB" id="1025923at2759"/>